<dbReference type="InterPro" id="IPR014729">
    <property type="entry name" value="Rossmann-like_a/b/a_fold"/>
</dbReference>
<dbReference type="InterPro" id="IPR006015">
    <property type="entry name" value="Universal_stress_UspA"/>
</dbReference>
<dbReference type="AlphaFoldDB" id="D0WEY4"/>
<dbReference type="PANTHER" id="PTHR46268">
    <property type="entry name" value="STRESS RESPONSE PROTEIN NHAX"/>
    <property type="match status" value="1"/>
</dbReference>
<accession>D0WEY4</accession>
<comment type="caution">
    <text evidence="3">The sequence shown here is derived from an EMBL/GenBank/DDBJ whole genome shotgun (WGS) entry which is preliminary data.</text>
</comment>
<dbReference type="eggNOG" id="COG0589">
    <property type="taxonomic scope" value="Bacteria"/>
</dbReference>
<sequence>MMPWQMPRIRKKEVIMEYKSILVPFDGSDSSRNALATAHGWAASTPDAKVTVLYVAAVPDFDSTPFILAEEMSGMGRASEARFDAMRASYLAFQRAKLESMVSKQFGSADGFDLVVEQGKPSKVIAGYARAHDVDVIVMGSRGLDAVRGTLGSVSYAVLRNVECPVLIER</sequence>
<name>D0WEY4_SLAES</name>
<dbReference type="EMBL" id="ACUX02000004">
    <property type="protein sequence ID" value="EEZ62272.1"/>
    <property type="molecule type" value="Genomic_DNA"/>
</dbReference>
<evidence type="ECO:0000313" key="4">
    <source>
        <dbReference type="Proteomes" id="UP000006001"/>
    </source>
</evidence>
<keyword evidence="4" id="KW-1185">Reference proteome</keyword>
<dbReference type="PANTHER" id="PTHR46268:SF6">
    <property type="entry name" value="UNIVERSAL STRESS PROTEIN UP12"/>
    <property type="match status" value="1"/>
</dbReference>
<dbReference type="Gene3D" id="3.40.50.620">
    <property type="entry name" value="HUPs"/>
    <property type="match status" value="1"/>
</dbReference>
<gene>
    <name evidence="3" type="ORF">HMPREF0762_00370</name>
</gene>
<dbReference type="OrthoDB" id="3175354at2"/>
<evidence type="ECO:0000259" key="2">
    <source>
        <dbReference type="Pfam" id="PF00582"/>
    </source>
</evidence>
<comment type="similarity">
    <text evidence="1">Belongs to the universal stress protein A family.</text>
</comment>
<dbReference type="InterPro" id="IPR006016">
    <property type="entry name" value="UspA"/>
</dbReference>
<dbReference type="HOGENOM" id="CLU_049301_16_6_11"/>
<dbReference type="PRINTS" id="PR01438">
    <property type="entry name" value="UNVRSLSTRESS"/>
</dbReference>
<protein>
    <submittedName>
        <fullName evidence="3">Universal stress family protein</fullName>
    </submittedName>
</protein>
<feature type="domain" description="UspA" evidence="2">
    <location>
        <begin position="18"/>
        <end position="168"/>
    </location>
</feature>
<proteinExistence type="inferred from homology"/>
<reference evidence="3" key="1">
    <citation type="submission" date="2009-10" db="EMBL/GenBank/DDBJ databases">
        <authorList>
            <person name="Weinstock G."/>
            <person name="Sodergren E."/>
            <person name="Clifton S."/>
            <person name="Fulton L."/>
            <person name="Fulton B."/>
            <person name="Courtney L."/>
            <person name="Fronick C."/>
            <person name="Harrison M."/>
            <person name="Strong C."/>
            <person name="Farmer C."/>
            <person name="Delahaunty K."/>
            <person name="Markovic C."/>
            <person name="Hall O."/>
            <person name="Minx P."/>
            <person name="Tomlinson C."/>
            <person name="Mitreva M."/>
            <person name="Nelson J."/>
            <person name="Hou S."/>
            <person name="Wollam A."/>
            <person name="Pepin K.H."/>
            <person name="Johnson M."/>
            <person name="Bhonagiri V."/>
            <person name="Nash W.E."/>
            <person name="Warren W."/>
            <person name="Chinwalla A."/>
            <person name="Mardis E.R."/>
            <person name="Wilson R.K."/>
        </authorList>
    </citation>
    <scope>NUCLEOTIDE SEQUENCE [LARGE SCALE GENOMIC DNA]</scope>
    <source>
        <strain evidence="3">ATCC 700122</strain>
    </source>
</reference>
<dbReference type="Proteomes" id="UP000006001">
    <property type="component" value="Unassembled WGS sequence"/>
</dbReference>
<evidence type="ECO:0000313" key="3">
    <source>
        <dbReference type="EMBL" id="EEZ62272.1"/>
    </source>
</evidence>
<dbReference type="STRING" id="649764.HMPREF0762_00370"/>
<dbReference type="Pfam" id="PF00582">
    <property type="entry name" value="Usp"/>
    <property type="match status" value="1"/>
</dbReference>
<organism evidence="3 4">
    <name type="scientific">Slackia exigua (strain ATCC 700122 / DSM 15923 / CIP 105133 / JCM 11022 / KCTC 5966 / S-7)</name>
    <dbReference type="NCBI Taxonomy" id="649764"/>
    <lineage>
        <taxon>Bacteria</taxon>
        <taxon>Bacillati</taxon>
        <taxon>Actinomycetota</taxon>
        <taxon>Coriobacteriia</taxon>
        <taxon>Eggerthellales</taxon>
        <taxon>Eggerthellaceae</taxon>
        <taxon>Slackia</taxon>
    </lineage>
</organism>
<dbReference type="CDD" id="cd00293">
    <property type="entry name" value="USP-like"/>
    <property type="match status" value="1"/>
</dbReference>
<evidence type="ECO:0000256" key="1">
    <source>
        <dbReference type="ARBA" id="ARBA00008791"/>
    </source>
</evidence>
<dbReference type="SUPFAM" id="SSF52402">
    <property type="entry name" value="Adenine nucleotide alpha hydrolases-like"/>
    <property type="match status" value="1"/>
</dbReference>